<organism evidence="1 2">
    <name type="scientific">Candidatus Giovannonibacteria bacterium RIFCSPHIGHO2_01_FULL_45_23</name>
    <dbReference type="NCBI Taxonomy" id="1798325"/>
    <lineage>
        <taxon>Bacteria</taxon>
        <taxon>Candidatus Giovannoniibacteriota</taxon>
    </lineage>
</organism>
<reference evidence="1 2" key="1">
    <citation type="journal article" date="2016" name="Nat. Commun.">
        <title>Thousands of microbial genomes shed light on interconnected biogeochemical processes in an aquifer system.</title>
        <authorList>
            <person name="Anantharaman K."/>
            <person name="Brown C.T."/>
            <person name="Hug L.A."/>
            <person name="Sharon I."/>
            <person name="Castelle C.J."/>
            <person name="Probst A.J."/>
            <person name="Thomas B.C."/>
            <person name="Singh A."/>
            <person name="Wilkins M.J."/>
            <person name="Karaoz U."/>
            <person name="Brodie E.L."/>
            <person name="Williams K.H."/>
            <person name="Hubbard S.S."/>
            <person name="Banfield J.F."/>
        </authorList>
    </citation>
    <scope>NUCLEOTIDE SEQUENCE [LARGE SCALE GENOMIC DNA]</scope>
</reference>
<comment type="caution">
    <text evidence="1">The sequence shown here is derived from an EMBL/GenBank/DDBJ whole genome shotgun (WGS) entry which is preliminary data.</text>
</comment>
<name>A0A1F5VJ27_9BACT</name>
<gene>
    <name evidence="1" type="ORF">A2834_01305</name>
</gene>
<protein>
    <submittedName>
        <fullName evidence="1">Uncharacterized protein</fullName>
    </submittedName>
</protein>
<evidence type="ECO:0000313" key="2">
    <source>
        <dbReference type="Proteomes" id="UP000179251"/>
    </source>
</evidence>
<proteinExistence type="predicted"/>
<evidence type="ECO:0000313" key="1">
    <source>
        <dbReference type="EMBL" id="OGF63467.1"/>
    </source>
</evidence>
<accession>A0A1F5VJ27</accession>
<dbReference type="Proteomes" id="UP000179251">
    <property type="component" value="Unassembled WGS sequence"/>
</dbReference>
<dbReference type="EMBL" id="MFHD01000002">
    <property type="protein sequence ID" value="OGF63467.1"/>
    <property type="molecule type" value="Genomic_DNA"/>
</dbReference>
<sequence length="102" mass="11223">MEKAEKAFLLYGMPGEQGPECVVLAESAEKAAKACGGQYQVDREGTEVVVFPKELFKPCVESEYLVAGDVLEYKNGPLCVLILPEEHEGFLFIREISVIRAA</sequence>
<dbReference type="STRING" id="1798325.A2834_01305"/>
<dbReference type="AlphaFoldDB" id="A0A1F5VJ27"/>